<evidence type="ECO:0008006" key="4">
    <source>
        <dbReference type="Google" id="ProtNLM"/>
    </source>
</evidence>
<dbReference type="SUPFAM" id="SSF46785">
    <property type="entry name" value="Winged helix' DNA-binding domain"/>
    <property type="match status" value="1"/>
</dbReference>
<sequence>MSFTHIRWALTATVPSGPALLLLVVMADLVRAPEFKVFAAADTLAKRTHMDRKTVLANLKRLEEARLITRLPERVLRGGVPVFVLNMPAESAGTDTETDARSNRHRAGDVNPLFPAGQPNFTHKSTPFSREVNPKAEHKHDRNLSEPVVIQKNSRPTQGRSTDVAKPDDVTEQTWKDFLELRRAKRAPVTKTVLNGAREEARKAGVSVELFLQIWCTRGSQGLQATWLKPSELELARSVVAGAGQRVRGPSFEDMNYEEGVNANGNCE</sequence>
<feature type="compositionally biased region" description="Basic and acidic residues" evidence="1">
    <location>
        <begin position="98"/>
        <end position="108"/>
    </location>
</feature>
<dbReference type="Proteomes" id="UP000599109">
    <property type="component" value="Unassembled WGS sequence"/>
</dbReference>
<comment type="caution">
    <text evidence="2">The sequence shown here is derived from an EMBL/GenBank/DDBJ whole genome shotgun (WGS) entry which is preliminary data.</text>
</comment>
<feature type="compositionally biased region" description="Polar residues" evidence="1">
    <location>
        <begin position="151"/>
        <end position="161"/>
    </location>
</feature>
<evidence type="ECO:0000313" key="3">
    <source>
        <dbReference type="Proteomes" id="UP000599109"/>
    </source>
</evidence>
<evidence type="ECO:0000313" key="2">
    <source>
        <dbReference type="EMBL" id="MBL0394271.1"/>
    </source>
</evidence>
<dbReference type="AlphaFoldDB" id="A0A936Z773"/>
<gene>
    <name evidence="2" type="ORF">JJ685_24240</name>
</gene>
<feature type="compositionally biased region" description="Polar residues" evidence="1">
    <location>
        <begin position="119"/>
        <end position="128"/>
    </location>
</feature>
<feature type="region of interest" description="Disordered" evidence="1">
    <location>
        <begin position="91"/>
        <end position="167"/>
    </location>
</feature>
<dbReference type="EMBL" id="JAEQNE010000007">
    <property type="protein sequence ID" value="MBL0394271.1"/>
    <property type="molecule type" value="Genomic_DNA"/>
</dbReference>
<organism evidence="2 3">
    <name type="scientific">Ramlibacter monticola</name>
    <dbReference type="NCBI Taxonomy" id="1926872"/>
    <lineage>
        <taxon>Bacteria</taxon>
        <taxon>Pseudomonadati</taxon>
        <taxon>Pseudomonadota</taxon>
        <taxon>Betaproteobacteria</taxon>
        <taxon>Burkholderiales</taxon>
        <taxon>Comamonadaceae</taxon>
        <taxon>Ramlibacter</taxon>
    </lineage>
</organism>
<dbReference type="InterPro" id="IPR036390">
    <property type="entry name" value="WH_DNA-bd_sf"/>
</dbReference>
<protein>
    <recommendedName>
        <fullName evidence="4">Helix-turn-helix domain-containing protein</fullName>
    </recommendedName>
</protein>
<proteinExistence type="predicted"/>
<accession>A0A936Z773</accession>
<keyword evidence="3" id="KW-1185">Reference proteome</keyword>
<feature type="compositionally biased region" description="Basic and acidic residues" evidence="1">
    <location>
        <begin position="132"/>
        <end position="144"/>
    </location>
</feature>
<dbReference type="RefSeq" id="WP_201676927.1">
    <property type="nucleotide sequence ID" value="NZ_JAEQNE010000007.1"/>
</dbReference>
<name>A0A936Z773_9BURK</name>
<reference evidence="2 3" key="1">
    <citation type="journal article" date="2017" name="Int. J. Syst. Evol. Microbiol.">
        <title>Ramlibacter monticola sp. nov., isolated from forest soil.</title>
        <authorList>
            <person name="Chaudhary D.K."/>
            <person name="Kim J."/>
        </authorList>
    </citation>
    <scope>NUCLEOTIDE SEQUENCE [LARGE SCALE GENOMIC DNA]</scope>
    <source>
        <strain evidence="2 3">KACC 19175</strain>
    </source>
</reference>
<evidence type="ECO:0000256" key="1">
    <source>
        <dbReference type="SAM" id="MobiDB-lite"/>
    </source>
</evidence>